<gene>
    <name evidence="2" type="ORF">M9Y10_010051</name>
</gene>
<reference evidence="2 3" key="1">
    <citation type="submission" date="2024-04" db="EMBL/GenBank/DDBJ databases">
        <title>Tritrichomonas musculus Genome.</title>
        <authorList>
            <person name="Alves-Ferreira E."/>
            <person name="Grigg M."/>
            <person name="Lorenzi H."/>
            <person name="Galac M."/>
        </authorList>
    </citation>
    <scope>NUCLEOTIDE SEQUENCE [LARGE SCALE GENOMIC DNA]</scope>
    <source>
        <strain evidence="2 3">EAF2021</strain>
    </source>
</reference>
<feature type="transmembrane region" description="Helical" evidence="1">
    <location>
        <begin position="215"/>
        <end position="237"/>
    </location>
</feature>
<comment type="caution">
    <text evidence="2">The sequence shown here is derived from an EMBL/GenBank/DDBJ whole genome shotgun (WGS) entry which is preliminary data.</text>
</comment>
<evidence type="ECO:0000313" key="2">
    <source>
        <dbReference type="EMBL" id="KAK8867082.1"/>
    </source>
</evidence>
<feature type="transmembrane region" description="Helical" evidence="1">
    <location>
        <begin position="485"/>
        <end position="505"/>
    </location>
</feature>
<proteinExistence type="predicted"/>
<feature type="transmembrane region" description="Helical" evidence="1">
    <location>
        <begin position="257"/>
        <end position="290"/>
    </location>
</feature>
<evidence type="ECO:0000313" key="3">
    <source>
        <dbReference type="Proteomes" id="UP001470230"/>
    </source>
</evidence>
<dbReference type="Proteomes" id="UP001470230">
    <property type="component" value="Unassembled WGS sequence"/>
</dbReference>
<feature type="transmembrane region" description="Helical" evidence="1">
    <location>
        <begin position="12"/>
        <end position="30"/>
    </location>
</feature>
<dbReference type="EMBL" id="JAPFFF010000015">
    <property type="protein sequence ID" value="KAK8867082.1"/>
    <property type="molecule type" value="Genomic_DNA"/>
</dbReference>
<accession>A0ABR2IQA1</accession>
<evidence type="ECO:0000256" key="1">
    <source>
        <dbReference type="SAM" id="Phobius"/>
    </source>
</evidence>
<sequence>MNFSVNIQARFNTAIPLLIIFYVISLAYEFPKMKEKSEGDSLLLIKAPFIFSYHIALSFKQKVVTLFAQFGTVGENFNKFIKSVGELFKIFLGQIGELILFLFDFLETILKAPFEIIMNFSQFMEELFRSLSRIIITLYHLLLSILEPIWNQVKKIIPYFLRLLRFPLSSLYQIGLSLYDLAKKISKGVVKTASAFASSLFEILKKLTHISFWKVLNILINPFRWIWDLLMMLYLRFDLFPFFKKLFEILMLLPQYLYNAICDLVHFIYVAICGLIRFIAETLIGMFFDLKKIKDLAKYLPEFLRPIIDILYEIGKYILNLFCKIIVLPYRFAVFLLDLLRHPIQALIDAFHYMVSLIKDFVSVIIRILESKIVQFILGIMKVPLEFLKHLLAKISIKNFLRMFQLPINYIGKALSALAKSIYNAVANVVNLIANGFIYLYALLLNFSFRKLIYYLLTPIRFLIRILEDLMKIPFLGIFARILRIILYIPAWLISFVFRFFFFFLESFINFFSKNFSARNIFDMWDNVCWPRDAEYCKQILAKVQNNNNYNNENYHINDYQFA</sequence>
<organism evidence="2 3">
    <name type="scientific">Tritrichomonas musculus</name>
    <dbReference type="NCBI Taxonomy" id="1915356"/>
    <lineage>
        <taxon>Eukaryota</taxon>
        <taxon>Metamonada</taxon>
        <taxon>Parabasalia</taxon>
        <taxon>Tritrichomonadida</taxon>
        <taxon>Tritrichomonadidae</taxon>
        <taxon>Tritrichomonas</taxon>
    </lineage>
</organism>
<keyword evidence="1" id="KW-1133">Transmembrane helix</keyword>
<keyword evidence="1" id="KW-0812">Transmembrane</keyword>
<keyword evidence="3" id="KW-1185">Reference proteome</keyword>
<feature type="transmembrane region" description="Helical" evidence="1">
    <location>
        <begin position="422"/>
        <end position="441"/>
    </location>
</feature>
<keyword evidence="1" id="KW-0472">Membrane</keyword>
<protein>
    <submittedName>
        <fullName evidence="2">Uncharacterized protein</fullName>
    </submittedName>
</protein>
<name>A0ABR2IQA1_9EUKA</name>